<dbReference type="AlphaFoldDB" id="A0A255Z2E2"/>
<comment type="caution">
    <text evidence="2">The sequence shown here is derived from an EMBL/GenBank/DDBJ whole genome shotgun (WGS) entry which is preliminary data.</text>
</comment>
<dbReference type="Proteomes" id="UP000216991">
    <property type="component" value="Unassembled WGS sequence"/>
</dbReference>
<protein>
    <recommendedName>
        <fullName evidence="4">DUF4148 domain-containing protein</fullName>
    </recommendedName>
</protein>
<name>A0A255Z2E2_9SPHN</name>
<reference evidence="2 3" key="1">
    <citation type="submission" date="2017-07" db="EMBL/GenBank/DDBJ databases">
        <title>Sandarakinorhabdus cyanobacteriorum sp. nov., a novel bacterium isolated from cyanobacterial aggregates in a eutrophic lake.</title>
        <authorList>
            <person name="Cai H."/>
        </authorList>
    </citation>
    <scope>NUCLEOTIDE SEQUENCE [LARGE SCALE GENOMIC DNA]</scope>
    <source>
        <strain evidence="2 3">TH057</strain>
    </source>
</reference>
<gene>
    <name evidence="2" type="ORF">CHU93_02045</name>
</gene>
<keyword evidence="3" id="KW-1185">Reference proteome</keyword>
<sequence>MRLIAAAAVAAMALAAVPATACAFDGMPGYSHYAPDGTDPYAGAYAEAAARIAEQRRQEAIENARLAMLKRLGMKDGGETAVASAATAPTALANATR</sequence>
<evidence type="ECO:0000313" key="2">
    <source>
        <dbReference type="EMBL" id="OYQ35065.1"/>
    </source>
</evidence>
<feature type="chain" id="PRO_5012174584" description="DUF4148 domain-containing protein" evidence="1">
    <location>
        <begin position="24"/>
        <end position="97"/>
    </location>
</feature>
<accession>A0A255Z2E2</accession>
<organism evidence="2 3">
    <name type="scientific">Sandarakinorhabdus cyanobacteriorum</name>
    <dbReference type="NCBI Taxonomy" id="1981098"/>
    <lineage>
        <taxon>Bacteria</taxon>
        <taxon>Pseudomonadati</taxon>
        <taxon>Pseudomonadota</taxon>
        <taxon>Alphaproteobacteria</taxon>
        <taxon>Sphingomonadales</taxon>
        <taxon>Sphingosinicellaceae</taxon>
        <taxon>Sandarakinorhabdus</taxon>
    </lineage>
</organism>
<feature type="signal peptide" evidence="1">
    <location>
        <begin position="1"/>
        <end position="23"/>
    </location>
</feature>
<proteinExistence type="predicted"/>
<evidence type="ECO:0008006" key="4">
    <source>
        <dbReference type="Google" id="ProtNLM"/>
    </source>
</evidence>
<dbReference type="RefSeq" id="WP_094472536.1">
    <property type="nucleotide sequence ID" value="NZ_NOXT01000063.1"/>
</dbReference>
<evidence type="ECO:0000313" key="3">
    <source>
        <dbReference type="Proteomes" id="UP000216991"/>
    </source>
</evidence>
<evidence type="ECO:0000256" key="1">
    <source>
        <dbReference type="SAM" id="SignalP"/>
    </source>
</evidence>
<keyword evidence="1" id="KW-0732">Signal</keyword>
<dbReference type="EMBL" id="NOXT01000063">
    <property type="protein sequence ID" value="OYQ35065.1"/>
    <property type="molecule type" value="Genomic_DNA"/>
</dbReference>